<dbReference type="Proteomes" id="UP000077154">
    <property type="component" value="Unassembled WGS sequence"/>
</dbReference>
<feature type="compositionally biased region" description="Polar residues" evidence="1">
    <location>
        <begin position="34"/>
        <end position="50"/>
    </location>
</feature>
<gene>
    <name evidence="2" type="ORF">VC83_04450</name>
</gene>
<feature type="compositionally biased region" description="Basic and acidic residues" evidence="1">
    <location>
        <begin position="12"/>
        <end position="21"/>
    </location>
</feature>
<feature type="compositionally biased region" description="Polar residues" evidence="1">
    <location>
        <begin position="66"/>
        <end position="82"/>
    </location>
</feature>
<dbReference type="VEuPathDB" id="FungiDB:GMDG_01853"/>
<evidence type="ECO:0000313" key="2">
    <source>
        <dbReference type="EMBL" id="OAF59423.1"/>
    </source>
</evidence>
<dbReference type="RefSeq" id="XP_024324706.1">
    <property type="nucleotide sequence ID" value="XM_024468081.1"/>
</dbReference>
<reference evidence="2" key="1">
    <citation type="submission" date="2016-03" db="EMBL/GenBank/DDBJ databases">
        <title>Updated assembly of Pseudogymnoascus destructans, the fungus causing white-nose syndrome of bats.</title>
        <authorList>
            <person name="Palmer J.M."/>
            <person name="Drees K.P."/>
            <person name="Foster J.T."/>
            <person name="Lindner D.L."/>
        </authorList>
    </citation>
    <scope>NUCLEOTIDE SEQUENCE [LARGE SCALE GENOMIC DNA]</scope>
    <source>
        <strain evidence="2">20631-21</strain>
    </source>
</reference>
<dbReference type="EMBL" id="KV441394">
    <property type="protein sequence ID" value="OAF59423.1"/>
    <property type="molecule type" value="Genomic_DNA"/>
</dbReference>
<organism evidence="2">
    <name type="scientific">Pseudogymnoascus destructans</name>
    <dbReference type="NCBI Taxonomy" id="655981"/>
    <lineage>
        <taxon>Eukaryota</taxon>
        <taxon>Fungi</taxon>
        <taxon>Dikarya</taxon>
        <taxon>Ascomycota</taxon>
        <taxon>Pezizomycotina</taxon>
        <taxon>Leotiomycetes</taxon>
        <taxon>Thelebolales</taxon>
        <taxon>Thelebolaceae</taxon>
        <taxon>Pseudogymnoascus</taxon>
    </lineage>
</organism>
<dbReference type="AlphaFoldDB" id="A0A177AE15"/>
<accession>A0A177AE15</accession>
<feature type="compositionally biased region" description="Polar residues" evidence="1">
    <location>
        <begin position="148"/>
        <end position="159"/>
    </location>
</feature>
<proteinExistence type="predicted"/>
<evidence type="ECO:0000256" key="1">
    <source>
        <dbReference type="SAM" id="MobiDB-lite"/>
    </source>
</evidence>
<feature type="region of interest" description="Disordered" evidence="1">
    <location>
        <begin position="1"/>
        <end position="85"/>
    </location>
</feature>
<protein>
    <submittedName>
        <fullName evidence="2">Uncharacterized protein</fullName>
    </submittedName>
</protein>
<feature type="region of interest" description="Disordered" evidence="1">
    <location>
        <begin position="139"/>
        <end position="159"/>
    </location>
</feature>
<dbReference type="OrthoDB" id="10580982at2759"/>
<dbReference type="GeneID" id="36287521"/>
<name>A0A177AE15_9PEZI</name>
<sequence>MDYGTIDMANHPLDDVEDRAFLRSQAPSPPLPQGTPNATQIQTPAPSSMTNPPPYTAALPPGTCTAAESSTSRSQPEPTPSTLYEKASATQCRVVEDVVGKMRKQIVHELGSIEKRVIEEQGRTLEEGLGQQLKEAVEEGKRRGENIHSLSKNSQSSMKNTRGLRNYNYVWIKELHSKRSDQHPRLQTPYLKPQDARSLICNTRSCTFKSH</sequence>